<feature type="transmembrane region" description="Helical" evidence="2">
    <location>
        <begin position="399"/>
        <end position="421"/>
    </location>
</feature>
<sequence>MMSLVVKLTTANRENDVNVCKTNDRMHVTVSCKMQKKTLLPGKAKMTGTKFIPLIMLTYVVLPKPVQVRSVGYSNTCPADYLPSGKDENSCPIKIADTESLTTFLKQKTIWQDGYVQHARISIAIVGNVTDNTAPAPKDWLISYIDPSGPFYYVSWRSDFKVLSFGLLDDKPDQKIDIDIVENGDNNCTIQRSNKEITSQVVEYLTKDIRKANVTDNDQDYANIDLCFLTRFTWFIESPWYFLKKYFGVPFQEFGYRCCNYFNGTVCCDDKLKEMEGYRIVPYIMSVIIFCYIPLLFVRIGHLFTVFHPRHWYAADKQVTAADKKNTAADQNETVADKKEITANKKDTFNEKDYISMFGNVFFSEDPSTDATKEKTPAKPSRLRIYFERIKSEFLARKFRIVFVLFLPTVIYIELCIYASAYEWKAHIQDVVEDGMLFGFTSMLGDPLDVTFLSPLGGSLGALLIYHVLGVLLLILPKNFETDVIEDGTCHCITGFISKIAPQGCNLAGYKKFERVLKTGIYLWFNMNFWKTDEREDKDKKNTSPSKKKCLNFWCTYNSWSKHHKNKNSPLESVQHEDEKSSEKFKHQKDKSSSEESEQHEDKDLSEESEQHDDKDLSEESEQHDDKDLSEESEQHEDKDLSEESEQHEDKDLSEESEQHEDKKLSDESGQHENRKLSEESKQAEDKKLSEESKPVEIKKSCEELKQAVESIIRKLCSSLSIFGKRGFLLMFLTIPLFPFYFVILNGWWRYIWYGQDEGKKEEGKKDVDKKDEDMKNEDKKDEDKKGEDMKNKNKKDKEKKDKDKKDEDKKGEDMKNENKKDEEKKDKDKKDGGKKDEDIKNEDKKDAEKKDKDKKDKKKKYKDKIKLVKKFVKLVISSSWLVTFLYISSVIVSYSIYLFVYVIYFMCLALVTSPKQTSTYLMFVFMGIVFVIQMFKDTLKFYKDVFDLTLDECENNFKMYIKEDENYVLYLNKKVARFVQKKIRPFYVEVGQMFFKTVIVVLTYSAALSFLTNYSLAISDVLQNMTALVTSALPTIIQSQLKPELPTKRVIRCMVKCYMNEEKQRRRMNV</sequence>
<proteinExistence type="predicted"/>
<accession>A0A8B6BNI1</accession>
<feature type="region of interest" description="Disordered" evidence="1">
    <location>
        <begin position="762"/>
        <end position="854"/>
    </location>
</feature>
<dbReference type="Proteomes" id="UP000596742">
    <property type="component" value="Unassembled WGS sequence"/>
</dbReference>
<comment type="caution">
    <text evidence="3">The sequence shown here is derived from an EMBL/GenBank/DDBJ whole genome shotgun (WGS) entry which is preliminary data.</text>
</comment>
<feature type="region of interest" description="Disordered" evidence="1">
    <location>
        <begin position="563"/>
        <end position="699"/>
    </location>
</feature>
<reference evidence="3" key="1">
    <citation type="submission" date="2018-11" db="EMBL/GenBank/DDBJ databases">
        <authorList>
            <person name="Alioto T."/>
            <person name="Alioto T."/>
        </authorList>
    </citation>
    <scope>NUCLEOTIDE SEQUENCE</scope>
</reference>
<feature type="transmembrane region" description="Helical" evidence="2">
    <location>
        <begin position="919"/>
        <end position="936"/>
    </location>
</feature>
<evidence type="ECO:0000256" key="1">
    <source>
        <dbReference type="SAM" id="MobiDB-lite"/>
    </source>
</evidence>
<gene>
    <name evidence="3" type="ORF">MGAL_10B030945</name>
</gene>
<protein>
    <submittedName>
        <fullName evidence="3">Uncharacterized protein</fullName>
    </submittedName>
</protein>
<feature type="transmembrane region" description="Helical" evidence="2">
    <location>
        <begin position="728"/>
        <end position="749"/>
    </location>
</feature>
<dbReference type="OrthoDB" id="6200517at2759"/>
<name>A0A8B6BNI1_MYTGA</name>
<feature type="transmembrane region" description="Helical" evidence="2">
    <location>
        <begin position="885"/>
        <end position="912"/>
    </location>
</feature>
<feature type="transmembrane region" description="Helical" evidence="2">
    <location>
        <begin position="452"/>
        <end position="476"/>
    </location>
</feature>
<keyword evidence="2" id="KW-1133">Transmembrane helix</keyword>
<evidence type="ECO:0000256" key="2">
    <source>
        <dbReference type="SAM" id="Phobius"/>
    </source>
</evidence>
<feature type="transmembrane region" description="Helical" evidence="2">
    <location>
        <begin position="280"/>
        <end position="300"/>
    </location>
</feature>
<keyword evidence="2" id="KW-0472">Membrane</keyword>
<dbReference type="PANTHER" id="PTHR36812:SF9">
    <property type="entry name" value="MYB-LIKE PROTEIN X ISOFORM X1"/>
    <property type="match status" value="1"/>
</dbReference>
<keyword evidence="2" id="KW-0812">Transmembrane</keyword>
<keyword evidence="4" id="KW-1185">Reference proteome</keyword>
<feature type="compositionally biased region" description="Acidic residues" evidence="1">
    <location>
        <begin position="595"/>
        <end position="659"/>
    </location>
</feature>
<organism evidence="3 4">
    <name type="scientific">Mytilus galloprovincialis</name>
    <name type="common">Mediterranean mussel</name>
    <dbReference type="NCBI Taxonomy" id="29158"/>
    <lineage>
        <taxon>Eukaryota</taxon>
        <taxon>Metazoa</taxon>
        <taxon>Spiralia</taxon>
        <taxon>Lophotrochozoa</taxon>
        <taxon>Mollusca</taxon>
        <taxon>Bivalvia</taxon>
        <taxon>Autobranchia</taxon>
        <taxon>Pteriomorphia</taxon>
        <taxon>Mytilida</taxon>
        <taxon>Mytiloidea</taxon>
        <taxon>Mytilidae</taxon>
        <taxon>Mytilinae</taxon>
        <taxon>Mytilus</taxon>
    </lineage>
</organism>
<feature type="compositionally biased region" description="Basic and acidic residues" evidence="1">
    <location>
        <begin position="574"/>
        <end position="594"/>
    </location>
</feature>
<evidence type="ECO:0000313" key="4">
    <source>
        <dbReference type="Proteomes" id="UP000596742"/>
    </source>
</evidence>
<dbReference type="EMBL" id="UYJE01000424">
    <property type="protein sequence ID" value="VDH93111.1"/>
    <property type="molecule type" value="Genomic_DNA"/>
</dbReference>
<feature type="transmembrane region" description="Helical" evidence="2">
    <location>
        <begin position="994"/>
        <end position="1017"/>
    </location>
</feature>
<dbReference type="PANTHER" id="PTHR36812">
    <property type="entry name" value="NEUROFILAMENT TRIPLET M PROTEIN-LIKE PROTEIN"/>
    <property type="match status" value="1"/>
</dbReference>
<evidence type="ECO:0000313" key="3">
    <source>
        <dbReference type="EMBL" id="VDH93111.1"/>
    </source>
</evidence>
<feature type="compositionally biased region" description="Basic and acidic residues" evidence="1">
    <location>
        <begin position="660"/>
        <end position="699"/>
    </location>
</feature>
<dbReference type="AlphaFoldDB" id="A0A8B6BNI1"/>